<dbReference type="SUPFAM" id="SSF52540">
    <property type="entry name" value="P-loop containing nucleoside triphosphate hydrolases"/>
    <property type="match status" value="1"/>
</dbReference>
<comment type="caution">
    <text evidence="3">The sequence shown here is derived from an EMBL/GenBank/DDBJ whole genome shotgun (WGS) entry which is preliminary data.</text>
</comment>
<protein>
    <recommendedName>
        <fullName evidence="2">AAA domain-containing protein</fullName>
    </recommendedName>
</protein>
<name>A0A8J3H2G5_9RHOB</name>
<reference evidence="3" key="2">
    <citation type="submission" date="2020-09" db="EMBL/GenBank/DDBJ databases">
        <authorList>
            <person name="Sun Q."/>
            <person name="Kim S."/>
        </authorList>
    </citation>
    <scope>NUCLEOTIDE SEQUENCE</scope>
    <source>
        <strain evidence="3">KCTC 42650</strain>
    </source>
</reference>
<feature type="region of interest" description="Disordered" evidence="1">
    <location>
        <begin position="64"/>
        <end position="84"/>
    </location>
</feature>
<sequence length="359" mass="39704">MQKKTQAPRIALFNHKGGVSKTTSTFNIGWKLAELGKKVLLVDCDPQCNLTGLMLEYSQDDEYPYESSDVRHPRNIRDSVSPAFDGRPRPIEVSEIQSVPGRPNLFILPGHVGLSEYESRLAIAHELGGALVNFQNIPGAIAHAINITAEKNGIDVVLIDLSPSLGAINQNILMSSDAFIIPMAPDFFSAMALRSLAKTLPVWGEWSKHAGENATLKSADYPWTGKPVKFIGSIVQNYRKRIRDGEDRPTRAFEKWFNNLKSVLESDLFESFNKAGFLLEQDAYQGMKSNPKEFMVEVPDFNSLMAISQDLSKPVFTLTRDDINTSGSVANNQIASVATFDSIYSSAAQKVNLALQHLQ</sequence>
<feature type="compositionally biased region" description="Basic and acidic residues" evidence="1">
    <location>
        <begin position="68"/>
        <end position="77"/>
    </location>
</feature>
<feature type="domain" description="AAA" evidence="2">
    <location>
        <begin position="10"/>
        <end position="200"/>
    </location>
</feature>
<reference evidence="3" key="1">
    <citation type="journal article" date="2014" name="Int. J. Syst. Evol. Microbiol.">
        <title>Complete genome sequence of Corynebacterium casei LMG S-19264T (=DSM 44701T), isolated from a smear-ripened cheese.</title>
        <authorList>
            <consortium name="US DOE Joint Genome Institute (JGI-PGF)"/>
            <person name="Walter F."/>
            <person name="Albersmeier A."/>
            <person name="Kalinowski J."/>
            <person name="Ruckert C."/>
        </authorList>
    </citation>
    <scope>NUCLEOTIDE SEQUENCE</scope>
    <source>
        <strain evidence="3">KCTC 42650</strain>
    </source>
</reference>
<accession>A0A8J3H2G5</accession>
<dbReference type="InterPro" id="IPR027417">
    <property type="entry name" value="P-loop_NTPase"/>
</dbReference>
<dbReference type="RefSeq" id="WP_189682409.1">
    <property type="nucleotide sequence ID" value="NZ_BNCJ01000022.1"/>
</dbReference>
<dbReference type="AlphaFoldDB" id="A0A8J3H2G5"/>
<dbReference type="Pfam" id="PF13614">
    <property type="entry name" value="AAA_31"/>
    <property type="match status" value="1"/>
</dbReference>
<dbReference type="InterPro" id="IPR050678">
    <property type="entry name" value="DNA_Partitioning_ATPase"/>
</dbReference>
<keyword evidence="4" id="KW-1185">Reference proteome</keyword>
<evidence type="ECO:0000256" key="1">
    <source>
        <dbReference type="SAM" id="MobiDB-lite"/>
    </source>
</evidence>
<dbReference type="EMBL" id="BNCJ01000022">
    <property type="protein sequence ID" value="GHF69100.1"/>
    <property type="molecule type" value="Genomic_DNA"/>
</dbReference>
<evidence type="ECO:0000313" key="4">
    <source>
        <dbReference type="Proteomes" id="UP000626220"/>
    </source>
</evidence>
<dbReference type="PANTHER" id="PTHR13696">
    <property type="entry name" value="P-LOOP CONTAINING NUCLEOSIDE TRIPHOSPHATE HYDROLASE"/>
    <property type="match status" value="1"/>
</dbReference>
<dbReference type="PANTHER" id="PTHR13696:SF52">
    <property type="entry name" value="PARA FAMILY PROTEIN CT_582"/>
    <property type="match status" value="1"/>
</dbReference>
<gene>
    <name evidence="3" type="ORF">GCM10017056_45280</name>
</gene>
<dbReference type="Proteomes" id="UP000626220">
    <property type="component" value="Unassembled WGS sequence"/>
</dbReference>
<organism evidence="3 4">
    <name type="scientific">Seohaeicola zhoushanensis</name>
    <dbReference type="NCBI Taxonomy" id="1569283"/>
    <lineage>
        <taxon>Bacteria</taxon>
        <taxon>Pseudomonadati</taxon>
        <taxon>Pseudomonadota</taxon>
        <taxon>Alphaproteobacteria</taxon>
        <taxon>Rhodobacterales</taxon>
        <taxon>Roseobacteraceae</taxon>
        <taxon>Seohaeicola</taxon>
    </lineage>
</organism>
<evidence type="ECO:0000259" key="2">
    <source>
        <dbReference type="Pfam" id="PF13614"/>
    </source>
</evidence>
<dbReference type="CDD" id="cd02042">
    <property type="entry name" value="ParAB_family"/>
    <property type="match status" value="1"/>
</dbReference>
<dbReference type="InterPro" id="IPR025669">
    <property type="entry name" value="AAA_dom"/>
</dbReference>
<evidence type="ECO:0000313" key="3">
    <source>
        <dbReference type="EMBL" id="GHF69100.1"/>
    </source>
</evidence>
<proteinExistence type="predicted"/>
<dbReference type="Gene3D" id="3.40.50.300">
    <property type="entry name" value="P-loop containing nucleotide triphosphate hydrolases"/>
    <property type="match status" value="1"/>
</dbReference>